<protein>
    <submittedName>
        <fullName evidence="2">Uncharacterized protein</fullName>
    </submittedName>
</protein>
<dbReference type="EMBL" id="MU857635">
    <property type="protein sequence ID" value="KAK4248627.1"/>
    <property type="molecule type" value="Genomic_DNA"/>
</dbReference>
<dbReference type="Proteomes" id="UP001303647">
    <property type="component" value="Unassembled WGS sequence"/>
</dbReference>
<feature type="compositionally biased region" description="Basic and acidic residues" evidence="1">
    <location>
        <begin position="1"/>
        <end position="24"/>
    </location>
</feature>
<sequence>MSSDEEQVRQVRETQLRLQQEARRNAPRRFGPAATGSQQAPILSILEFKLKPDIHLDDRPNPPRKLWDAALCYIRSVPGCRTVEWGLELGDPPVASQASSLSCLIHWDNTVAWHKFQHSLGFTPLIALFSSSPSNRCAKLSPSDEPREFGNARRGTTIVDVVSVVFQAEDASSPEKRSAFEATWHEIASSLAADAHEGPRHSRTVWLECNASTFWDPTPAEAAAANELATFTAFLAWDGAHYDIRRVEDLCSRLRASLSSMPSDPDNGPRISKKTVRLINRLPQLGTDHDPPQRQPAASRPLTGLASLLLEADDIRRQCSPDLFRLRENGRQALAQSISDSRGSNLRLFPAPAGSFVSQGELYDGNTLPPIPQWRIPNRPVQDDHYLIDVIWIHLRRGAPKTRAQRVHDQLADAVSTLPGFVKTLWARDVEHQAKAALLTVWEDEHARGRVLPQYRRILDHYAASSADLAAPLTHQGFRIAGNSRDAVFGWDKYLELTSFHIPPGTVERVLFEHAYGAFIRMTEPSQMAGIPVACRVVAAGGWQPAVEASGSSEYQVFTGLLFWVSQAARQEWYDELSKASRGSYELFGHKLDALKLLAGGGVVSRFLELQKQ</sequence>
<reference evidence="2" key="2">
    <citation type="submission" date="2023-05" db="EMBL/GenBank/DDBJ databases">
        <authorList>
            <consortium name="Lawrence Berkeley National Laboratory"/>
            <person name="Steindorff A."/>
            <person name="Hensen N."/>
            <person name="Bonometti L."/>
            <person name="Westerberg I."/>
            <person name="Brannstrom I.O."/>
            <person name="Guillou S."/>
            <person name="Cros-Aarteil S."/>
            <person name="Calhoun S."/>
            <person name="Haridas S."/>
            <person name="Kuo A."/>
            <person name="Mondo S."/>
            <person name="Pangilinan J."/>
            <person name="Riley R."/>
            <person name="Labutti K."/>
            <person name="Andreopoulos B."/>
            <person name="Lipzen A."/>
            <person name="Chen C."/>
            <person name="Yanf M."/>
            <person name="Daum C."/>
            <person name="Ng V."/>
            <person name="Clum A."/>
            <person name="Ohm R."/>
            <person name="Martin F."/>
            <person name="Silar P."/>
            <person name="Natvig D."/>
            <person name="Lalanne C."/>
            <person name="Gautier V."/>
            <person name="Ament-Velasquez S.L."/>
            <person name="Kruys A."/>
            <person name="Hutchinson M.I."/>
            <person name="Powell A.J."/>
            <person name="Barry K."/>
            <person name="Miller A.N."/>
            <person name="Grigoriev I.V."/>
            <person name="Debuchy R."/>
            <person name="Gladieux P."/>
            <person name="Thoren M.H."/>
            <person name="Johannesson H."/>
        </authorList>
    </citation>
    <scope>NUCLEOTIDE SEQUENCE</scope>
    <source>
        <strain evidence="2">CBS 359.72</strain>
    </source>
</reference>
<evidence type="ECO:0000313" key="2">
    <source>
        <dbReference type="EMBL" id="KAK4248627.1"/>
    </source>
</evidence>
<gene>
    <name evidence="2" type="ORF">C7999DRAFT_40245</name>
</gene>
<dbReference type="AlphaFoldDB" id="A0AAN7HK68"/>
<comment type="caution">
    <text evidence="2">The sequence shown here is derived from an EMBL/GenBank/DDBJ whole genome shotgun (WGS) entry which is preliminary data.</text>
</comment>
<name>A0AAN7HK68_9PEZI</name>
<keyword evidence="3" id="KW-1185">Reference proteome</keyword>
<evidence type="ECO:0000256" key="1">
    <source>
        <dbReference type="SAM" id="MobiDB-lite"/>
    </source>
</evidence>
<evidence type="ECO:0000313" key="3">
    <source>
        <dbReference type="Proteomes" id="UP001303647"/>
    </source>
</evidence>
<organism evidence="2 3">
    <name type="scientific">Corynascus novoguineensis</name>
    <dbReference type="NCBI Taxonomy" id="1126955"/>
    <lineage>
        <taxon>Eukaryota</taxon>
        <taxon>Fungi</taxon>
        <taxon>Dikarya</taxon>
        <taxon>Ascomycota</taxon>
        <taxon>Pezizomycotina</taxon>
        <taxon>Sordariomycetes</taxon>
        <taxon>Sordariomycetidae</taxon>
        <taxon>Sordariales</taxon>
        <taxon>Chaetomiaceae</taxon>
        <taxon>Corynascus</taxon>
    </lineage>
</organism>
<accession>A0AAN7HK68</accession>
<proteinExistence type="predicted"/>
<reference evidence="2" key="1">
    <citation type="journal article" date="2023" name="Mol. Phylogenet. Evol.">
        <title>Genome-scale phylogeny and comparative genomics of the fungal order Sordariales.</title>
        <authorList>
            <person name="Hensen N."/>
            <person name="Bonometti L."/>
            <person name="Westerberg I."/>
            <person name="Brannstrom I.O."/>
            <person name="Guillou S."/>
            <person name="Cros-Aarteil S."/>
            <person name="Calhoun S."/>
            <person name="Haridas S."/>
            <person name="Kuo A."/>
            <person name="Mondo S."/>
            <person name="Pangilinan J."/>
            <person name="Riley R."/>
            <person name="LaButti K."/>
            <person name="Andreopoulos B."/>
            <person name="Lipzen A."/>
            <person name="Chen C."/>
            <person name="Yan M."/>
            <person name="Daum C."/>
            <person name="Ng V."/>
            <person name="Clum A."/>
            <person name="Steindorff A."/>
            <person name="Ohm R.A."/>
            <person name="Martin F."/>
            <person name="Silar P."/>
            <person name="Natvig D.O."/>
            <person name="Lalanne C."/>
            <person name="Gautier V."/>
            <person name="Ament-Velasquez S.L."/>
            <person name="Kruys A."/>
            <person name="Hutchinson M.I."/>
            <person name="Powell A.J."/>
            <person name="Barry K."/>
            <person name="Miller A.N."/>
            <person name="Grigoriev I.V."/>
            <person name="Debuchy R."/>
            <person name="Gladieux P."/>
            <person name="Hiltunen Thoren M."/>
            <person name="Johannesson H."/>
        </authorList>
    </citation>
    <scope>NUCLEOTIDE SEQUENCE</scope>
    <source>
        <strain evidence="2">CBS 359.72</strain>
    </source>
</reference>
<feature type="region of interest" description="Disordered" evidence="1">
    <location>
        <begin position="1"/>
        <end position="38"/>
    </location>
</feature>